<sequence length="53" mass="5844">MPVVIMLEVGFQGSILVLTRLKSVAKYNKTTSPNMLITTPEYANATGKRISME</sequence>
<dbReference type="AlphaFoldDB" id="A0A330M0N5"/>
<proteinExistence type="predicted"/>
<name>A0A330M0N5_9GAMM</name>
<dbReference type="KEGG" id="sbk:SHEWBE_1846"/>
<organism evidence="1 2">
    <name type="scientific">Shewanella benthica</name>
    <dbReference type="NCBI Taxonomy" id="43661"/>
    <lineage>
        <taxon>Bacteria</taxon>
        <taxon>Pseudomonadati</taxon>
        <taxon>Pseudomonadota</taxon>
        <taxon>Gammaproteobacteria</taxon>
        <taxon>Alteromonadales</taxon>
        <taxon>Shewanellaceae</taxon>
        <taxon>Shewanella</taxon>
    </lineage>
</organism>
<reference evidence="2" key="1">
    <citation type="submission" date="2018-06" db="EMBL/GenBank/DDBJ databases">
        <authorList>
            <person name="Cea G.-C."/>
            <person name="William W."/>
        </authorList>
    </citation>
    <scope>NUCLEOTIDE SEQUENCE [LARGE SCALE GENOMIC DNA]</scope>
    <source>
        <strain evidence="2">DB21MT-2</strain>
    </source>
</reference>
<evidence type="ECO:0000313" key="2">
    <source>
        <dbReference type="Proteomes" id="UP000250123"/>
    </source>
</evidence>
<evidence type="ECO:0000313" key="1">
    <source>
        <dbReference type="EMBL" id="SQH75812.1"/>
    </source>
</evidence>
<dbReference type="Proteomes" id="UP000250123">
    <property type="component" value="Chromosome SHEWBE"/>
</dbReference>
<gene>
    <name evidence="1" type="ORF">SHEWBE_1846</name>
</gene>
<protein>
    <submittedName>
        <fullName evidence="1">Uncharacterized protein</fullName>
    </submittedName>
</protein>
<accession>A0A330M0N5</accession>
<dbReference type="EMBL" id="LS483452">
    <property type="protein sequence ID" value="SQH75812.1"/>
    <property type="molecule type" value="Genomic_DNA"/>
</dbReference>